<gene>
    <name evidence="1" type="ORF">BSTOLATCC_MIC50072</name>
</gene>
<dbReference type="Gene3D" id="2.10.220.10">
    <property type="entry name" value="Hormone Receptor, Insulin-like Growth Factor Receptor 1, Chain A, domain 2"/>
    <property type="match status" value="1"/>
</dbReference>
<keyword evidence="2" id="KW-1185">Reference proteome</keyword>
<accession>A0AAU9JUA7</accession>
<comment type="caution">
    <text evidence="1">The sequence shown here is derived from an EMBL/GenBank/DDBJ whole genome shotgun (WGS) entry which is preliminary data.</text>
</comment>
<evidence type="ECO:0000313" key="2">
    <source>
        <dbReference type="Proteomes" id="UP001162131"/>
    </source>
</evidence>
<sequence length="231" mass="24966">MVFNTDGICSCKTNELTYNTTTHTCNCPYGEYPDQQTGLCSPCQDTCADCVSYNICLSCIDNSILYNTGKGNCICQDGSKVYNNVSKSCVPCPNGNYPSFGVCYPCGSGCNSCSYYNECNQCYTGMHLSSDNTGCICNNAYTLFNPVTNTCEDCDPAQPACDGNCLEGCKICTSPGTCQTCYDAENMVSKNGECSCINTDQKYSFTKRKCVDNSSAQELALVWVLALYAAI</sequence>
<dbReference type="SUPFAM" id="SSF57184">
    <property type="entry name" value="Growth factor receptor domain"/>
    <property type="match status" value="2"/>
</dbReference>
<dbReference type="AlphaFoldDB" id="A0AAU9JUA7"/>
<dbReference type="Proteomes" id="UP001162131">
    <property type="component" value="Unassembled WGS sequence"/>
</dbReference>
<evidence type="ECO:0000313" key="1">
    <source>
        <dbReference type="EMBL" id="CAG9329956.1"/>
    </source>
</evidence>
<protein>
    <submittedName>
        <fullName evidence="1">Uncharacterized protein</fullName>
    </submittedName>
</protein>
<organism evidence="1 2">
    <name type="scientific">Blepharisma stoltei</name>
    <dbReference type="NCBI Taxonomy" id="1481888"/>
    <lineage>
        <taxon>Eukaryota</taxon>
        <taxon>Sar</taxon>
        <taxon>Alveolata</taxon>
        <taxon>Ciliophora</taxon>
        <taxon>Postciliodesmatophora</taxon>
        <taxon>Heterotrichea</taxon>
        <taxon>Heterotrichida</taxon>
        <taxon>Blepharismidae</taxon>
        <taxon>Blepharisma</taxon>
    </lineage>
</organism>
<dbReference type="InterPro" id="IPR009030">
    <property type="entry name" value="Growth_fac_rcpt_cys_sf"/>
</dbReference>
<dbReference type="EMBL" id="CAJZBQ010000050">
    <property type="protein sequence ID" value="CAG9329956.1"/>
    <property type="molecule type" value="Genomic_DNA"/>
</dbReference>
<proteinExistence type="predicted"/>
<name>A0AAU9JUA7_9CILI</name>
<reference evidence="1" key="1">
    <citation type="submission" date="2021-09" db="EMBL/GenBank/DDBJ databases">
        <authorList>
            <consortium name="AG Swart"/>
            <person name="Singh M."/>
            <person name="Singh A."/>
            <person name="Seah K."/>
            <person name="Emmerich C."/>
        </authorList>
    </citation>
    <scope>NUCLEOTIDE SEQUENCE</scope>
    <source>
        <strain evidence="1">ATCC30299</strain>
    </source>
</reference>